<feature type="domain" description="HTH tetR-type" evidence="6">
    <location>
        <begin position="18"/>
        <end position="78"/>
    </location>
</feature>
<dbReference type="PANTHER" id="PTHR47506">
    <property type="entry name" value="TRANSCRIPTIONAL REGULATORY PROTEIN"/>
    <property type="match status" value="1"/>
</dbReference>
<dbReference type="PANTHER" id="PTHR47506:SF1">
    <property type="entry name" value="HTH-TYPE TRANSCRIPTIONAL REGULATOR YJDC"/>
    <property type="match status" value="1"/>
</dbReference>
<dbReference type="EMBL" id="JAAMOX010000002">
    <property type="protein sequence ID" value="NIH54094.1"/>
    <property type="molecule type" value="Genomic_DNA"/>
</dbReference>
<dbReference type="RefSeq" id="WP_167150513.1">
    <property type="nucleotide sequence ID" value="NZ_JAAMOX010000002.1"/>
</dbReference>
<evidence type="ECO:0000256" key="1">
    <source>
        <dbReference type="ARBA" id="ARBA00022491"/>
    </source>
</evidence>
<keyword evidence="4" id="KW-0804">Transcription</keyword>
<gene>
    <name evidence="7" type="ORF">FHX76_001990</name>
</gene>
<name>A0A7X5R1X1_9MICO</name>
<dbReference type="GO" id="GO:0003677">
    <property type="term" value="F:DNA binding"/>
    <property type="evidence" value="ECO:0007669"/>
    <property type="project" value="UniProtKB-UniRule"/>
</dbReference>
<organism evidence="7 8">
    <name type="scientific">Lysinibacter cavernae</name>
    <dbReference type="NCBI Taxonomy" id="1640652"/>
    <lineage>
        <taxon>Bacteria</taxon>
        <taxon>Bacillati</taxon>
        <taxon>Actinomycetota</taxon>
        <taxon>Actinomycetes</taxon>
        <taxon>Micrococcales</taxon>
        <taxon>Microbacteriaceae</taxon>
        <taxon>Lysinibacter</taxon>
    </lineage>
</organism>
<dbReference type="InterPro" id="IPR039538">
    <property type="entry name" value="BetI_C"/>
</dbReference>
<dbReference type="Pfam" id="PF13977">
    <property type="entry name" value="TetR_C_6"/>
    <property type="match status" value="1"/>
</dbReference>
<keyword evidence="8" id="KW-1185">Reference proteome</keyword>
<protein>
    <submittedName>
        <fullName evidence="7">AcrR family transcriptional regulator</fullName>
    </submittedName>
</protein>
<comment type="caution">
    <text evidence="7">The sequence shown here is derived from an EMBL/GenBank/DDBJ whole genome shotgun (WGS) entry which is preliminary data.</text>
</comment>
<dbReference type="InterPro" id="IPR036271">
    <property type="entry name" value="Tet_transcr_reg_TetR-rel_C_sf"/>
</dbReference>
<dbReference type="SUPFAM" id="SSF46689">
    <property type="entry name" value="Homeodomain-like"/>
    <property type="match status" value="1"/>
</dbReference>
<keyword evidence="1" id="KW-0678">Repressor</keyword>
<dbReference type="AlphaFoldDB" id="A0A7X5R1X1"/>
<dbReference type="InterPro" id="IPR009057">
    <property type="entry name" value="Homeodomain-like_sf"/>
</dbReference>
<reference evidence="7 8" key="1">
    <citation type="submission" date="2020-02" db="EMBL/GenBank/DDBJ databases">
        <title>Sequencing the genomes of 1000 actinobacteria strains.</title>
        <authorList>
            <person name="Klenk H.-P."/>
        </authorList>
    </citation>
    <scope>NUCLEOTIDE SEQUENCE [LARGE SCALE GENOMIC DNA]</scope>
    <source>
        <strain evidence="7 8">DSM 27960</strain>
    </source>
</reference>
<evidence type="ECO:0000256" key="3">
    <source>
        <dbReference type="ARBA" id="ARBA00023125"/>
    </source>
</evidence>
<feature type="DNA-binding region" description="H-T-H motif" evidence="5">
    <location>
        <begin position="41"/>
        <end position="60"/>
    </location>
</feature>
<dbReference type="InterPro" id="IPR001647">
    <property type="entry name" value="HTH_TetR"/>
</dbReference>
<dbReference type="Pfam" id="PF00440">
    <property type="entry name" value="TetR_N"/>
    <property type="match status" value="1"/>
</dbReference>
<accession>A0A7X5R1X1</accession>
<keyword evidence="2" id="KW-0805">Transcription regulation</keyword>
<dbReference type="Gene3D" id="1.10.357.10">
    <property type="entry name" value="Tetracycline Repressor, domain 2"/>
    <property type="match status" value="1"/>
</dbReference>
<dbReference type="Proteomes" id="UP000541033">
    <property type="component" value="Unassembled WGS sequence"/>
</dbReference>
<evidence type="ECO:0000256" key="5">
    <source>
        <dbReference type="PROSITE-ProRule" id="PRU00335"/>
    </source>
</evidence>
<evidence type="ECO:0000256" key="2">
    <source>
        <dbReference type="ARBA" id="ARBA00023015"/>
    </source>
</evidence>
<sequence length="225" mass="24593">MATAQRVRTHAMTEEAAAERRRDILQCASHVIAKVGVDGCSFAAVSEACGFSIGMIQHYFRTRDRLILASIDFRTSATNDEWRRISARSAHPLRSIHNLLSFAVAGEESFEDAWGFWVQVYAAAHKNEDVRVTVAASLATWRTIFVDSLREADESGLVPAEVDYEYLASLLVAVVDGLAVQTLNGLYGTSPAIMTSTLHRFAAQQLGINWDDVLSDNNTSPASAG</sequence>
<proteinExistence type="predicted"/>
<dbReference type="PROSITE" id="PS50977">
    <property type="entry name" value="HTH_TETR_2"/>
    <property type="match status" value="1"/>
</dbReference>
<evidence type="ECO:0000256" key="4">
    <source>
        <dbReference type="ARBA" id="ARBA00023163"/>
    </source>
</evidence>
<dbReference type="SUPFAM" id="SSF48498">
    <property type="entry name" value="Tetracyclin repressor-like, C-terminal domain"/>
    <property type="match status" value="1"/>
</dbReference>
<evidence type="ECO:0000313" key="7">
    <source>
        <dbReference type="EMBL" id="NIH54094.1"/>
    </source>
</evidence>
<evidence type="ECO:0000259" key="6">
    <source>
        <dbReference type="PROSITE" id="PS50977"/>
    </source>
</evidence>
<evidence type="ECO:0000313" key="8">
    <source>
        <dbReference type="Proteomes" id="UP000541033"/>
    </source>
</evidence>
<keyword evidence="3 5" id="KW-0238">DNA-binding</keyword>